<dbReference type="PANTHER" id="PTHR43537:SF47">
    <property type="entry name" value="REGULATORY PROTEIN GNTR HTH"/>
    <property type="match status" value="1"/>
</dbReference>
<keyword evidence="1" id="KW-0805">Transcription regulation</keyword>
<dbReference type="CDD" id="cd07377">
    <property type="entry name" value="WHTH_GntR"/>
    <property type="match status" value="1"/>
</dbReference>
<evidence type="ECO:0000256" key="2">
    <source>
        <dbReference type="ARBA" id="ARBA00023125"/>
    </source>
</evidence>
<dbReference type="Gene3D" id="1.10.10.10">
    <property type="entry name" value="Winged helix-like DNA-binding domain superfamily/Winged helix DNA-binding domain"/>
    <property type="match status" value="1"/>
</dbReference>
<dbReference type="PRINTS" id="PR00035">
    <property type="entry name" value="HTHGNTR"/>
</dbReference>
<name>A0ABR7CPW1_9BACT</name>
<keyword evidence="6" id="KW-1185">Reference proteome</keyword>
<evidence type="ECO:0000313" key="5">
    <source>
        <dbReference type="EMBL" id="MBC5617706.1"/>
    </source>
</evidence>
<dbReference type="InterPro" id="IPR000524">
    <property type="entry name" value="Tscrpt_reg_HTH_GntR"/>
</dbReference>
<dbReference type="SMART" id="SM00895">
    <property type="entry name" value="FCD"/>
    <property type="match status" value="1"/>
</dbReference>
<evidence type="ECO:0000259" key="4">
    <source>
        <dbReference type="PROSITE" id="PS50949"/>
    </source>
</evidence>
<organism evidence="5 6">
    <name type="scientific">Alistipes hominis</name>
    <dbReference type="NCBI Taxonomy" id="2763015"/>
    <lineage>
        <taxon>Bacteria</taxon>
        <taxon>Pseudomonadati</taxon>
        <taxon>Bacteroidota</taxon>
        <taxon>Bacteroidia</taxon>
        <taxon>Bacteroidales</taxon>
        <taxon>Rikenellaceae</taxon>
        <taxon>Alistipes</taxon>
    </lineage>
</organism>
<dbReference type="InterPro" id="IPR011711">
    <property type="entry name" value="GntR_C"/>
</dbReference>
<dbReference type="SUPFAM" id="SSF48008">
    <property type="entry name" value="GntR ligand-binding domain-like"/>
    <property type="match status" value="1"/>
</dbReference>
<dbReference type="Pfam" id="PF00392">
    <property type="entry name" value="GntR"/>
    <property type="match status" value="1"/>
</dbReference>
<accession>A0ABR7CPW1</accession>
<dbReference type="InterPro" id="IPR036390">
    <property type="entry name" value="WH_DNA-bd_sf"/>
</dbReference>
<proteinExistence type="predicted"/>
<sequence length="223" mass="25351">MKERPDSVIRKRSLAEELAERLRQRITDGQFEVGEKLPAEPELMRIFGIGRSTVREAVKILVNMGFLKVQQGAGTFVESRAAADDPMAQRLRRADIRDLDEVRRILEVAIVERAAGRRTEQDIEKIERFLAERGATAAAGRLEACIEADIRFHVALAEATHNEILYELYRSATIHLQKGFEHIYVDTGYFLASQPTHERLVRDIIARDARKALHTIGIILKEP</sequence>
<dbReference type="Proteomes" id="UP000636891">
    <property type="component" value="Unassembled WGS sequence"/>
</dbReference>
<dbReference type="PROSITE" id="PS50949">
    <property type="entry name" value="HTH_GNTR"/>
    <property type="match status" value="1"/>
</dbReference>
<dbReference type="SUPFAM" id="SSF46785">
    <property type="entry name" value="Winged helix' DNA-binding domain"/>
    <property type="match status" value="1"/>
</dbReference>
<dbReference type="SMART" id="SM00345">
    <property type="entry name" value="HTH_GNTR"/>
    <property type="match status" value="1"/>
</dbReference>
<dbReference type="PANTHER" id="PTHR43537">
    <property type="entry name" value="TRANSCRIPTIONAL REGULATOR, GNTR FAMILY"/>
    <property type="match status" value="1"/>
</dbReference>
<dbReference type="Gene3D" id="1.20.120.530">
    <property type="entry name" value="GntR ligand-binding domain-like"/>
    <property type="match status" value="1"/>
</dbReference>
<dbReference type="InterPro" id="IPR036388">
    <property type="entry name" value="WH-like_DNA-bd_sf"/>
</dbReference>
<keyword evidence="2" id="KW-0238">DNA-binding</keyword>
<gene>
    <name evidence="5" type="ORF">H8S08_11890</name>
</gene>
<dbReference type="EMBL" id="JACOOK010000008">
    <property type="protein sequence ID" value="MBC5617706.1"/>
    <property type="molecule type" value="Genomic_DNA"/>
</dbReference>
<evidence type="ECO:0000256" key="3">
    <source>
        <dbReference type="ARBA" id="ARBA00023163"/>
    </source>
</evidence>
<comment type="caution">
    <text evidence="5">The sequence shown here is derived from an EMBL/GenBank/DDBJ whole genome shotgun (WGS) entry which is preliminary data.</text>
</comment>
<evidence type="ECO:0000313" key="6">
    <source>
        <dbReference type="Proteomes" id="UP000636891"/>
    </source>
</evidence>
<protein>
    <submittedName>
        <fullName evidence="5">FadR family transcriptional regulator</fullName>
    </submittedName>
</protein>
<dbReference type="InterPro" id="IPR008920">
    <property type="entry name" value="TF_FadR/GntR_C"/>
</dbReference>
<keyword evidence="3" id="KW-0804">Transcription</keyword>
<evidence type="ECO:0000256" key="1">
    <source>
        <dbReference type="ARBA" id="ARBA00023015"/>
    </source>
</evidence>
<dbReference type="Pfam" id="PF07729">
    <property type="entry name" value="FCD"/>
    <property type="match status" value="1"/>
</dbReference>
<reference evidence="5 6" key="1">
    <citation type="submission" date="2020-08" db="EMBL/GenBank/DDBJ databases">
        <title>Genome public.</title>
        <authorList>
            <person name="Liu C."/>
            <person name="Sun Q."/>
        </authorList>
    </citation>
    <scope>NUCLEOTIDE SEQUENCE [LARGE SCALE GENOMIC DNA]</scope>
    <source>
        <strain evidence="5 6">New-7</strain>
    </source>
</reference>
<feature type="domain" description="HTH gntR-type" evidence="4">
    <location>
        <begin position="12"/>
        <end position="80"/>
    </location>
</feature>